<keyword evidence="5" id="KW-0472">Membrane</keyword>
<dbReference type="SUPFAM" id="SSF55874">
    <property type="entry name" value="ATPase domain of HSP90 chaperone/DNA topoisomerase II/histidine kinase"/>
    <property type="match status" value="1"/>
</dbReference>
<dbReference type="RefSeq" id="WP_344170939.1">
    <property type="nucleotide sequence ID" value="NZ_BAAANC010000001.1"/>
</dbReference>
<feature type="coiled-coil region" evidence="4">
    <location>
        <begin position="148"/>
        <end position="189"/>
    </location>
</feature>
<feature type="transmembrane region" description="Helical" evidence="5">
    <location>
        <begin position="59"/>
        <end position="77"/>
    </location>
</feature>
<keyword evidence="4" id="KW-0175">Coiled coil</keyword>
<keyword evidence="5" id="KW-0812">Transmembrane</keyword>
<evidence type="ECO:0000256" key="3">
    <source>
        <dbReference type="ARBA" id="ARBA00023012"/>
    </source>
</evidence>
<evidence type="ECO:0000256" key="5">
    <source>
        <dbReference type="SAM" id="Phobius"/>
    </source>
</evidence>
<dbReference type="PIRSF" id="PIRSF037434">
    <property type="entry name" value="STHK_ChrS"/>
    <property type="match status" value="1"/>
</dbReference>
<dbReference type="Pfam" id="PF02518">
    <property type="entry name" value="HATPase_c"/>
    <property type="match status" value="1"/>
</dbReference>
<feature type="transmembrane region" description="Helical" evidence="5">
    <location>
        <begin position="127"/>
        <end position="148"/>
    </location>
</feature>
<proteinExistence type="predicted"/>
<evidence type="ECO:0000313" key="7">
    <source>
        <dbReference type="EMBL" id="GAA1515967.1"/>
    </source>
</evidence>
<dbReference type="InterPro" id="IPR036890">
    <property type="entry name" value="HATPase_C_sf"/>
</dbReference>
<dbReference type="EMBL" id="BAAANC010000001">
    <property type="protein sequence ID" value="GAA1515967.1"/>
    <property type="molecule type" value="Genomic_DNA"/>
</dbReference>
<evidence type="ECO:0000256" key="4">
    <source>
        <dbReference type="SAM" id="Coils"/>
    </source>
</evidence>
<keyword evidence="5" id="KW-1133">Transmembrane helix</keyword>
<dbReference type="InterPro" id="IPR011712">
    <property type="entry name" value="Sig_transdc_His_kin_sub3_dim/P"/>
</dbReference>
<accession>A0ABN2ACG2</accession>
<keyword evidence="2 7" id="KW-0418">Kinase</keyword>
<name>A0ABN2ACG2_9ACTN</name>
<dbReference type="InterPro" id="IPR003594">
    <property type="entry name" value="HATPase_dom"/>
</dbReference>
<gene>
    <name evidence="7" type="ORF">GCM10009741_13320</name>
</gene>
<feature type="transmembrane region" description="Helical" evidence="5">
    <location>
        <begin position="89"/>
        <end position="115"/>
    </location>
</feature>
<dbReference type="PANTHER" id="PTHR24421">
    <property type="entry name" value="NITRATE/NITRITE SENSOR PROTEIN NARX-RELATED"/>
    <property type="match status" value="1"/>
</dbReference>
<keyword evidence="8" id="KW-1185">Reference proteome</keyword>
<dbReference type="Proteomes" id="UP001500363">
    <property type="component" value="Unassembled WGS sequence"/>
</dbReference>
<evidence type="ECO:0000259" key="6">
    <source>
        <dbReference type="PROSITE" id="PS50109"/>
    </source>
</evidence>
<dbReference type="PROSITE" id="PS50109">
    <property type="entry name" value="HIS_KIN"/>
    <property type="match status" value="1"/>
</dbReference>
<dbReference type="Gene3D" id="1.20.5.1930">
    <property type="match status" value="1"/>
</dbReference>
<dbReference type="InterPro" id="IPR017205">
    <property type="entry name" value="Sig_transdc_His_kinase_ChrS"/>
</dbReference>
<dbReference type="CDD" id="cd16917">
    <property type="entry name" value="HATPase_UhpB-NarQ-NarX-like"/>
    <property type="match status" value="1"/>
</dbReference>
<feature type="domain" description="Histidine kinase" evidence="6">
    <location>
        <begin position="300"/>
        <end position="397"/>
    </location>
</feature>
<comment type="caution">
    <text evidence="7">The sequence shown here is derived from an EMBL/GenBank/DDBJ whole genome shotgun (WGS) entry which is preliminary data.</text>
</comment>
<feature type="transmembrane region" description="Helical" evidence="5">
    <location>
        <begin position="36"/>
        <end position="52"/>
    </location>
</feature>
<keyword evidence="1" id="KW-0808">Transferase</keyword>
<dbReference type="InterPro" id="IPR050482">
    <property type="entry name" value="Sensor_HK_TwoCompSys"/>
</dbReference>
<dbReference type="Gene3D" id="3.30.565.10">
    <property type="entry name" value="Histidine kinase-like ATPase, C-terminal domain"/>
    <property type="match status" value="1"/>
</dbReference>
<dbReference type="GO" id="GO:0016301">
    <property type="term" value="F:kinase activity"/>
    <property type="evidence" value="ECO:0007669"/>
    <property type="project" value="UniProtKB-KW"/>
</dbReference>
<evidence type="ECO:0000256" key="2">
    <source>
        <dbReference type="ARBA" id="ARBA00022777"/>
    </source>
</evidence>
<keyword evidence="3" id="KW-0902">Two-component regulatory system</keyword>
<protein>
    <submittedName>
        <fullName evidence="7">Sensor histidine kinase</fullName>
    </submittedName>
</protein>
<evidence type="ECO:0000256" key="1">
    <source>
        <dbReference type="ARBA" id="ARBA00022679"/>
    </source>
</evidence>
<reference evidence="7 8" key="1">
    <citation type="journal article" date="2019" name="Int. J. Syst. Evol. Microbiol.">
        <title>The Global Catalogue of Microorganisms (GCM) 10K type strain sequencing project: providing services to taxonomists for standard genome sequencing and annotation.</title>
        <authorList>
            <consortium name="The Broad Institute Genomics Platform"/>
            <consortium name="The Broad Institute Genome Sequencing Center for Infectious Disease"/>
            <person name="Wu L."/>
            <person name="Ma J."/>
        </authorList>
    </citation>
    <scope>NUCLEOTIDE SEQUENCE [LARGE SCALE GENOMIC DNA]</scope>
    <source>
        <strain evidence="7 8">JCM 14303</strain>
    </source>
</reference>
<dbReference type="PANTHER" id="PTHR24421:SF62">
    <property type="entry name" value="SENSORY TRANSDUCTION HISTIDINE KINASE"/>
    <property type="match status" value="1"/>
</dbReference>
<organism evidence="7 8">
    <name type="scientific">Kribbella lupini</name>
    <dbReference type="NCBI Taxonomy" id="291602"/>
    <lineage>
        <taxon>Bacteria</taxon>
        <taxon>Bacillati</taxon>
        <taxon>Actinomycetota</taxon>
        <taxon>Actinomycetes</taxon>
        <taxon>Propionibacteriales</taxon>
        <taxon>Kribbellaceae</taxon>
        <taxon>Kribbella</taxon>
    </lineage>
</organism>
<feature type="transmembrane region" description="Helical" evidence="5">
    <location>
        <begin position="12"/>
        <end position="30"/>
    </location>
</feature>
<dbReference type="Pfam" id="PF07730">
    <property type="entry name" value="HisKA_3"/>
    <property type="match status" value="1"/>
</dbReference>
<sequence length="404" mass="42852">MNDAEVPAWERALAVLPSLFLLLPATFALLDNWRPSVFLLSLAALVWMAVLFRAGHRLLLRFVYLAGMLVLLGFLVHADSLFSVTGVGLFLQVFTLLPGRTAYAGVAATCAVLVLARPRSGEGVGDLIVSFLIAVLIASATGLLFTAISNQSEQRRQLIAELRRTTTELAALAEQNAELQARLLTSAREAGVLGERQRMAREIHDTIAQGLTGIVTQTEAAEDDPTTSRARLSTIGGLARQSLAEARRSIHALRPGPLQDSDFAAALEKLVADWSAGGVPATLTVTGEPVALHTEVESTLIRVAQEALTNITKHADARQVVVTLSYLDDVVALDLHDDGQGFVPAPAERGGGRPEWAVGGFGLLVMRQRLARLAGSLVVESGSDRGTAISATVPVIPPNSGASE</sequence>
<dbReference type="InterPro" id="IPR005467">
    <property type="entry name" value="His_kinase_dom"/>
</dbReference>
<evidence type="ECO:0000313" key="8">
    <source>
        <dbReference type="Proteomes" id="UP001500363"/>
    </source>
</evidence>